<gene>
    <name evidence="1" type="ORF">VHEMI09666</name>
</gene>
<evidence type="ECO:0000313" key="1">
    <source>
        <dbReference type="EMBL" id="CEJ94115.1"/>
    </source>
</evidence>
<dbReference type="OrthoDB" id="444432at2759"/>
<name>A0A0A1TQH1_9HYPO</name>
<dbReference type="STRING" id="1531966.A0A0A1TQH1"/>
<keyword evidence="2" id="KW-1185">Reference proteome</keyword>
<accession>A0A0A1TQH1</accession>
<reference evidence="1 2" key="1">
    <citation type="journal article" date="2015" name="Genome Announc.">
        <title>Draft Genome Sequence and Gene Annotation of the Entomopathogenic Fungus Verticillium hemipterigenum.</title>
        <authorList>
            <person name="Horn F."/>
            <person name="Habel A."/>
            <person name="Scharf D.H."/>
            <person name="Dworschak J."/>
            <person name="Brakhage A.A."/>
            <person name="Guthke R."/>
            <person name="Hertweck C."/>
            <person name="Linde J."/>
        </authorList>
    </citation>
    <scope>NUCLEOTIDE SEQUENCE [LARGE SCALE GENOMIC DNA]</scope>
</reference>
<dbReference type="InterPro" id="IPR012349">
    <property type="entry name" value="Split_barrel_FMN-bd"/>
</dbReference>
<evidence type="ECO:0008006" key="3">
    <source>
        <dbReference type="Google" id="ProtNLM"/>
    </source>
</evidence>
<proteinExistence type="predicted"/>
<organism evidence="1 2">
    <name type="scientific">[Torrubiella] hemipterigena</name>
    <dbReference type="NCBI Taxonomy" id="1531966"/>
    <lineage>
        <taxon>Eukaryota</taxon>
        <taxon>Fungi</taxon>
        <taxon>Dikarya</taxon>
        <taxon>Ascomycota</taxon>
        <taxon>Pezizomycotina</taxon>
        <taxon>Sordariomycetes</taxon>
        <taxon>Hypocreomycetidae</taxon>
        <taxon>Hypocreales</taxon>
        <taxon>Clavicipitaceae</taxon>
        <taxon>Clavicipitaceae incertae sedis</taxon>
        <taxon>'Torrubiella' clade</taxon>
    </lineage>
</organism>
<dbReference type="EMBL" id="CDHN01000006">
    <property type="protein sequence ID" value="CEJ94115.1"/>
    <property type="molecule type" value="Genomic_DNA"/>
</dbReference>
<dbReference type="Pfam" id="PF12900">
    <property type="entry name" value="Pyridox_ox_2"/>
    <property type="match status" value="1"/>
</dbReference>
<dbReference type="Gene3D" id="2.30.110.10">
    <property type="entry name" value="Electron Transport, Fmn-binding Protein, Chain A"/>
    <property type="match status" value="1"/>
</dbReference>
<dbReference type="AlphaFoldDB" id="A0A0A1TQH1"/>
<dbReference type="PANTHER" id="PTHR34071:SF2">
    <property type="entry name" value="FLAVIN-NUCLEOTIDE-BINDING PROTEIN"/>
    <property type="match status" value="1"/>
</dbReference>
<dbReference type="SUPFAM" id="SSF50475">
    <property type="entry name" value="FMN-binding split barrel"/>
    <property type="match status" value="1"/>
</dbReference>
<evidence type="ECO:0000313" key="2">
    <source>
        <dbReference type="Proteomes" id="UP000039046"/>
    </source>
</evidence>
<sequence>MSPSASSESENGSYAKSKLNSVNRYRGRGQYEYQQVYPIFDETPVVHVAFQTSPDQDNFGFPVILPMLGCTGIFGQEDVTEDEDDGRRYIYLHGYVSARIMRLSKAGTNDEPSGIPVCVSATLMDGIVLALTPNHHSCNYRSAVAFGHAQVVEDEAERLYAMELITNNLVPERWQHTRYPNKTELKSTGILRVEIHSASAKVRTGSTGEAKEDIADEEMRRNVWAGVVPTRTVYGTPMPAPTNLFPGVPGYLEDWIRERNETSLQYTLDAGAASK</sequence>
<dbReference type="Proteomes" id="UP000039046">
    <property type="component" value="Unassembled WGS sequence"/>
</dbReference>
<protein>
    <recommendedName>
        <fullName evidence="3">Flavin-nucleotide-binding protein</fullName>
    </recommendedName>
</protein>
<dbReference type="PANTHER" id="PTHR34071">
    <property type="entry name" value="5-NITROIMIDAZOLE ANTIBIOTICS RESISTANCE PROTEIN, NIMA-FAMILY-RELATED PROTEIN-RELATED"/>
    <property type="match status" value="1"/>
</dbReference>
<dbReference type="HOGENOM" id="CLU_067890_0_0_1"/>
<dbReference type="InterPro" id="IPR024747">
    <property type="entry name" value="Pyridox_Oxase-rel"/>
</dbReference>